<accession>A0ABQ9BH72</accession>
<dbReference type="PANTHER" id="PTHR48167">
    <property type="entry name" value="EXPRESSED PROTEIN"/>
    <property type="match status" value="1"/>
</dbReference>
<feature type="region of interest" description="Disordered" evidence="1">
    <location>
        <begin position="199"/>
        <end position="221"/>
    </location>
</feature>
<dbReference type="EMBL" id="JAPFFI010000009">
    <property type="protein sequence ID" value="KAJ6382544.1"/>
    <property type="molecule type" value="Genomic_DNA"/>
</dbReference>
<reference evidence="2" key="2">
    <citation type="journal article" date="2023" name="Int. J. Mol. Sci.">
        <title>De Novo Assembly and Annotation of 11 Diverse Shrub Willow (Salix) Genomes Reveals Novel Gene Organization in Sex-Linked Regions.</title>
        <authorList>
            <person name="Hyden B."/>
            <person name="Feng K."/>
            <person name="Yates T.B."/>
            <person name="Jawdy S."/>
            <person name="Cereghino C."/>
            <person name="Smart L.B."/>
            <person name="Muchero W."/>
        </authorList>
    </citation>
    <scope>NUCLEOTIDE SEQUENCE</scope>
    <source>
        <tissue evidence="2">Shoot tip</tissue>
    </source>
</reference>
<evidence type="ECO:0000313" key="2">
    <source>
        <dbReference type="EMBL" id="KAJ6382544.1"/>
    </source>
</evidence>
<dbReference type="Proteomes" id="UP001141253">
    <property type="component" value="Chromosome 6"/>
</dbReference>
<reference evidence="2" key="1">
    <citation type="submission" date="2022-10" db="EMBL/GenBank/DDBJ databases">
        <authorList>
            <person name="Hyden B.L."/>
            <person name="Feng K."/>
            <person name="Yates T."/>
            <person name="Jawdy S."/>
            <person name="Smart L.B."/>
            <person name="Muchero W."/>
        </authorList>
    </citation>
    <scope>NUCLEOTIDE SEQUENCE</scope>
    <source>
        <tissue evidence="2">Shoot tip</tissue>
    </source>
</reference>
<organism evidence="2 3">
    <name type="scientific">Salix suchowensis</name>
    <dbReference type="NCBI Taxonomy" id="1278906"/>
    <lineage>
        <taxon>Eukaryota</taxon>
        <taxon>Viridiplantae</taxon>
        <taxon>Streptophyta</taxon>
        <taxon>Embryophyta</taxon>
        <taxon>Tracheophyta</taxon>
        <taxon>Spermatophyta</taxon>
        <taxon>Magnoliopsida</taxon>
        <taxon>eudicotyledons</taxon>
        <taxon>Gunneridae</taxon>
        <taxon>Pentapetalae</taxon>
        <taxon>rosids</taxon>
        <taxon>fabids</taxon>
        <taxon>Malpighiales</taxon>
        <taxon>Salicaceae</taxon>
        <taxon>Saliceae</taxon>
        <taxon>Salix</taxon>
    </lineage>
</organism>
<protein>
    <recommendedName>
        <fullName evidence="4">RRM domain-containing protein</fullName>
    </recommendedName>
</protein>
<name>A0ABQ9BH72_9ROSI</name>
<dbReference type="PANTHER" id="PTHR48167:SF2">
    <property type="entry name" value="EXPRESSED PROTEIN"/>
    <property type="match status" value="1"/>
</dbReference>
<proteinExistence type="predicted"/>
<evidence type="ECO:0008006" key="4">
    <source>
        <dbReference type="Google" id="ProtNLM"/>
    </source>
</evidence>
<sequence>MSFLLRKTINSNSTLQSLKPNNTLTLFLRQSTKHFSTETQPPPPPSPPQVNNDPSPADPFLQDSATSLTYARLHGVRKHTLKTDIINLFEGSNLTLDDIRVVHNSFNNNSYAAAIKFTSRRAYDNAQRALTRAGRVYNLEKTPPTVWDAALRNSYDGKTVLLEGLPKNALDEDIERFLSGCEFVPSSIRTFVKYPGPIMSAGRKNPTTSEEKTGPNTSEEKRDPIRMATRAGSAIPFLVGSAQIKTPYDLLCYIGIEELKGVSLTPSDAPSNHLSNWENARPCKKQRLKPGISAVCHERQKLGTGSMKVESYQLPSFTVKAATFT</sequence>
<gene>
    <name evidence="2" type="ORF">OIU77_031067</name>
</gene>
<feature type="compositionally biased region" description="Basic and acidic residues" evidence="1">
    <location>
        <begin position="209"/>
        <end position="221"/>
    </location>
</feature>
<evidence type="ECO:0000313" key="3">
    <source>
        <dbReference type="Proteomes" id="UP001141253"/>
    </source>
</evidence>
<keyword evidence="3" id="KW-1185">Reference proteome</keyword>
<evidence type="ECO:0000256" key="1">
    <source>
        <dbReference type="SAM" id="MobiDB-lite"/>
    </source>
</evidence>
<comment type="caution">
    <text evidence="2">The sequence shown here is derived from an EMBL/GenBank/DDBJ whole genome shotgun (WGS) entry which is preliminary data.</text>
</comment>
<feature type="region of interest" description="Disordered" evidence="1">
    <location>
        <begin position="33"/>
        <end position="61"/>
    </location>
</feature>